<reference evidence="1" key="1">
    <citation type="submission" date="2019-08" db="EMBL/GenBank/DDBJ databases">
        <authorList>
            <person name="Kucharzyk K."/>
            <person name="Murdoch R.W."/>
            <person name="Higgins S."/>
            <person name="Loffler F."/>
        </authorList>
    </citation>
    <scope>NUCLEOTIDE SEQUENCE</scope>
</reference>
<organism evidence="1">
    <name type="scientific">bioreactor metagenome</name>
    <dbReference type="NCBI Taxonomy" id="1076179"/>
    <lineage>
        <taxon>unclassified sequences</taxon>
        <taxon>metagenomes</taxon>
        <taxon>ecological metagenomes</taxon>
    </lineage>
</organism>
<name>A0A645FUT4_9ZZZZ</name>
<dbReference type="AlphaFoldDB" id="A0A645FUT4"/>
<protein>
    <submittedName>
        <fullName evidence="1">Uncharacterized protein</fullName>
    </submittedName>
</protein>
<evidence type="ECO:0000313" key="1">
    <source>
        <dbReference type="EMBL" id="MPN17412.1"/>
    </source>
</evidence>
<dbReference type="EMBL" id="VSSQ01064534">
    <property type="protein sequence ID" value="MPN17412.1"/>
    <property type="molecule type" value="Genomic_DNA"/>
</dbReference>
<proteinExistence type="predicted"/>
<gene>
    <name evidence="1" type="ORF">SDC9_164765</name>
</gene>
<sequence>MREIANRLQTKEDYKGYEGNIILFLKPYVRKGMVMELNGGMYQEKSGEYFIESVSGEFGEQGGRQTAQLGFLMHK</sequence>
<comment type="caution">
    <text evidence="1">The sequence shown here is derived from an EMBL/GenBank/DDBJ whole genome shotgun (WGS) entry which is preliminary data.</text>
</comment>
<accession>A0A645FUT4</accession>